<keyword evidence="5" id="KW-1185">Reference proteome</keyword>
<name>A0A7J7IYM9_BUGNE</name>
<evidence type="ECO:0000259" key="3">
    <source>
        <dbReference type="Pfam" id="PF13359"/>
    </source>
</evidence>
<comment type="caution">
    <text evidence="4">The sequence shown here is derived from an EMBL/GenBank/DDBJ whole genome shotgun (WGS) entry which is preliminary data.</text>
</comment>
<evidence type="ECO:0000256" key="1">
    <source>
        <dbReference type="ARBA" id="ARBA00001968"/>
    </source>
</evidence>
<protein>
    <recommendedName>
        <fullName evidence="3">DDE Tnp4 domain-containing protein</fullName>
    </recommendedName>
</protein>
<dbReference type="InterPro" id="IPR027806">
    <property type="entry name" value="HARBI1_dom"/>
</dbReference>
<sequence length="136" mass="15339">MANITMNKPYHAGSQYHNYKGFESIILLAMCDHNYKFTYVECGAEGRHSDGGVFRFSKLLQHIQNGTLNFPLPEVPEQGTELLPFVIVGDKAFPLRPFLMRPLSKPHSSVLPPDEEAYRSRTTQGESANFVFCTIS</sequence>
<accession>A0A7J7IYM9</accession>
<dbReference type="Pfam" id="PF13359">
    <property type="entry name" value="DDE_Tnp_4"/>
    <property type="match status" value="1"/>
</dbReference>
<reference evidence="4" key="1">
    <citation type="submission" date="2020-06" db="EMBL/GenBank/DDBJ databases">
        <title>Draft genome of Bugula neritina, a colonial animal packing powerful symbionts and potential medicines.</title>
        <authorList>
            <person name="Rayko M."/>
        </authorList>
    </citation>
    <scope>NUCLEOTIDE SEQUENCE [LARGE SCALE GENOMIC DNA]</scope>
    <source>
        <strain evidence="4">Kwan_BN1</strain>
    </source>
</reference>
<dbReference type="AlphaFoldDB" id="A0A7J7IYM9"/>
<keyword evidence="2" id="KW-0479">Metal-binding</keyword>
<proteinExistence type="predicted"/>
<evidence type="ECO:0000313" key="5">
    <source>
        <dbReference type="Proteomes" id="UP000593567"/>
    </source>
</evidence>
<evidence type="ECO:0000256" key="2">
    <source>
        <dbReference type="ARBA" id="ARBA00022723"/>
    </source>
</evidence>
<dbReference type="EMBL" id="VXIV02003285">
    <property type="protein sequence ID" value="KAF6018667.1"/>
    <property type="molecule type" value="Genomic_DNA"/>
</dbReference>
<dbReference type="OrthoDB" id="10055314at2759"/>
<feature type="domain" description="DDE Tnp4" evidence="3">
    <location>
        <begin position="5"/>
        <end position="121"/>
    </location>
</feature>
<comment type="cofactor">
    <cofactor evidence="1">
        <name>a divalent metal cation</name>
        <dbReference type="ChEBI" id="CHEBI:60240"/>
    </cofactor>
</comment>
<dbReference type="GO" id="GO:0046872">
    <property type="term" value="F:metal ion binding"/>
    <property type="evidence" value="ECO:0007669"/>
    <property type="project" value="UniProtKB-KW"/>
</dbReference>
<gene>
    <name evidence="4" type="ORF">EB796_023018</name>
</gene>
<organism evidence="4 5">
    <name type="scientific">Bugula neritina</name>
    <name type="common">Brown bryozoan</name>
    <name type="synonym">Sertularia neritina</name>
    <dbReference type="NCBI Taxonomy" id="10212"/>
    <lineage>
        <taxon>Eukaryota</taxon>
        <taxon>Metazoa</taxon>
        <taxon>Spiralia</taxon>
        <taxon>Lophotrochozoa</taxon>
        <taxon>Bryozoa</taxon>
        <taxon>Gymnolaemata</taxon>
        <taxon>Cheilostomatida</taxon>
        <taxon>Flustrina</taxon>
        <taxon>Buguloidea</taxon>
        <taxon>Bugulidae</taxon>
        <taxon>Bugula</taxon>
    </lineage>
</organism>
<evidence type="ECO:0000313" key="4">
    <source>
        <dbReference type="EMBL" id="KAF6018667.1"/>
    </source>
</evidence>
<dbReference type="Proteomes" id="UP000593567">
    <property type="component" value="Unassembled WGS sequence"/>
</dbReference>